<dbReference type="Proteomes" id="UP000276133">
    <property type="component" value="Unassembled WGS sequence"/>
</dbReference>
<dbReference type="EMBL" id="REGN01012388">
    <property type="protein sequence ID" value="RMZ95516.1"/>
    <property type="molecule type" value="Genomic_DNA"/>
</dbReference>
<sequence length="66" mass="8049">MKLFLRNFQFSEFAEYGYEYKLEFSELGEYEYFSSLINLHQKVSNIMTLTTVRLIMLTIESKIFFR</sequence>
<reference evidence="1 2" key="1">
    <citation type="journal article" date="2018" name="Sci. Rep.">
        <title>Genomic signatures of local adaptation to the degree of environmental predictability in rotifers.</title>
        <authorList>
            <person name="Franch-Gras L."/>
            <person name="Hahn C."/>
            <person name="Garcia-Roger E.M."/>
            <person name="Carmona M.J."/>
            <person name="Serra M."/>
            <person name="Gomez A."/>
        </authorList>
    </citation>
    <scope>NUCLEOTIDE SEQUENCE [LARGE SCALE GENOMIC DNA]</scope>
    <source>
        <strain evidence="1">HYR1</strain>
    </source>
</reference>
<accession>A0A3M7P8T8</accession>
<evidence type="ECO:0000313" key="2">
    <source>
        <dbReference type="Proteomes" id="UP000276133"/>
    </source>
</evidence>
<keyword evidence="2" id="KW-1185">Reference proteome</keyword>
<dbReference type="AlphaFoldDB" id="A0A3M7P8T8"/>
<organism evidence="1 2">
    <name type="scientific">Brachionus plicatilis</name>
    <name type="common">Marine rotifer</name>
    <name type="synonym">Brachionus muelleri</name>
    <dbReference type="NCBI Taxonomy" id="10195"/>
    <lineage>
        <taxon>Eukaryota</taxon>
        <taxon>Metazoa</taxon>
        <taxon>Spiralia</taxon>
        <taxon>Gnathifera</taxon>
        <taxon>Rotifera</taxon>
        <taxon>Eurotatoria</taxon>
        <taxon>Monogononta</taxon>
        <taxon>Pseudotrocha</taxon>
        <taxon>Ploima</taxon>
        <taxon>Brachionidae</taxon>
        <taxon>Brachionus</taxon>
    </lineage>
</organism>
<protein>
    <submittedName>
        <fullName evidence="1">Uncharacterized protein</fullName>
    </submittedName>
</protein>
<evidence type="ECO:0000313" key="1">
    <source>
        <dbReference type="EMBL" id="RMZ95516.1"/>
    </source>
</evidence>
<comment type="caution">
    <text evidence="1">The sequence shown here is derived from an EMBL/GenBank/DDBJ whole genome shotgun (WGS) entry which is preliminary data.</text>
</comment>
<gene>
    <name evidence="1" type="ORF">BpHYR1_026930</name>
</gene>
<proteinExistence type="predicted"/>
<name>A0A3M7P8T8_BRAPC</name>